<dbReference type="Proteomes" id="UP000273734">
    <property type="component" value="Unassembled WGS sequence"/>
</dbReference>
<evidence type="ECO:0000313" key="2">
    <source>
        <dbReference type="Proteomes" id="UP000273734"/>
    </source>
</evidence>
<protein>
    <submittedName>
        <fullName evidence="1">Uncharacterized protein</fullName>
    </submittedName>
</protein>
<comment type="caution">
    <text evidence="1">The sequence shown here is derived from an EMBL/GenBank/DDBJ whole genome shotgun (WGS) entry which is preliminary data.</text>
</comment>
<organism evidence="1 2">
    <name type="scientific">Burkholderia ubonensis</name>
    <dbReference type="NCBI Taxonomy" id="101571"/>
    <lineage>
        <taxon>Bacteria</taxon>
        <taxon>Pseudomonadati</taxon>
        <taxon>Pseudomonadota</taxon>
        <taxon>Betaproteobacteria</taxon>
        <taxon>Burkholderiales</taxon>
        <taxon>Burkholderiaceae</taxon>
        <taxon>Burkholderia</taxon>
        <taxon>Burkholderia cepacia complex</taxon>
    </lineage>
</organism>
<dbReference type="EMBL" id="QTNY01000015">
    <property type="protein sequence ID" value="RQP75128.1"/>
    <property type="molecule type" value="Genomic_DNA"/>
</dbReference>
<gene>
    <name evidence="1" type="ORF">DF015_21095</name>
</gene>
<name>A0AB74D3C9_9BURK</name>
<accession>A0AB74D3C9</accession>
<reference evidence="1 2" key="1">
    <citation type="submission" date="2018-08" db="EMBL/GenBank/DDBJ databases">
        <title>Comparative analysis of Burkholderia isolates from Puerto Rico.</title>
        <authorList>
            <person name="Hall C."/>
            <person name="Sahl J."/>
            <person name="Wagner D."/>
        </authorList>
    </citation>
    <scope>NUCLEOTIDE SEQUENCE [LARGE SCALE GENOMIC DNA]</scope>
    <source>
        <strain evidence="1 2">Bp8964</strain>
    </source>
</reference>
<sequence>MDSAIRQRIMMDPILGPCAEQVIYLWYVSAFFKKNPADPQKGVWQYGSAEQYDEALIWQVIRGHAPMTDGMTYGFWADPPAESIGFRDSARSIEHG</sequence>
<evidence type="ECO:0000313" key="1">
    <source>
        <dbReference type="EMBL" id="RQP75128.1"/>
    </source>
</evidence>
<proteinExistence type="predicted"/>
<dbReference type="AlphaFoldDB" id="A0AB74D3C9"/>